<feature type="domain" description="Gfo/Idh/MocA-like oxidoreductase N-terminal" evidence="3">
    <location>
        <begin position="10"/>
        <end position="126"/>
    </location>
</feature>
<evidence type="ECO:0000256" key="2">
    <source>
        <dbReference type="ARBA" id="ARBA00023002"/>
    </source>
</evidence>
<proteinExistence type="inferred from homology"/>
<dbReference type="AlphaFoldDB" id="A0A1F5YDG3"/>
<dbReference type="InterPro" id="IPR036291">
    <property type="entry name" value="NAD(P)-bd_dom_sf"/>
</dbReference>
<organism evidence="5 6">
    <name type="scientific">Candidatus Glassbacteria bacterium GWA2_58_10</name>
    <dbReference type="NCBI Taxonomy" id="1817865"/>
    <lineage>
        <taxon>Bacteria</taxon>
        <taxon>Candidatus Glassiibacteriota</taxon>
    </lineage>
</organism>
<evidence type="ECO:0000256" key="1">
    <source>
        <dbReference type="ARBA" id="ARBA00010928"/>
    </source>
</evidence>
<dbReference type="Proteomes" id="UP000176992">
    <property type="component" value="Unassembled WGS sequence"/>
</dbReference>
<evidence type="ECO:0000313" key="5">
    <source>
        <dbReference type="EMBL" id="OGF98173.1"/>
    </source>
</evidence>
<comment type="similarity">
    <text evidence="1">Belongs to the Gfo/Idh/MocA family.</text>
</comment>
<gene>
    <name evidence="5" type="ORF">A2Z86_01920</name>
</gene>
<dbReference type="Gene3D" id="3.30.360.10">
    <property type="entry name" value="Dihydrodipicolinate Reductase, domain 2"/>
    <property type="match status" value="1"/>
</dbReference>
<sequence length="352" mass="37782">MAQKGARLGWGILAAGKIAHKFARGILHSATGRIAAVASRDAGRAEAFAGEFGIARHYDNYQALLEDREVRVVYVATPHPFHAEWAIRAAESGKHVLCEKPIGMNRREAEAIVEAARANGVFLMEAFMYRCQPQTARLVELVCSGILGEVRAIRASFSYLGKYDLEGLKLNKHLGGGGILDVGCYPVSLSRLLAGAASGKAFAEPLEVRGQARLNPQTGVDEYATALLSFPGGILAELAAGVQLARDNTATVYGTAGRLEIPSPWFGGGIEGGVSRLVVRSNEGEVVQEIEIVTREWLYALEADTVAASLDRGEAPPPAMGCADTLGNMETLDRWRGCVGLEYESDQRRGRT</sequence>
<dbReference type="PANTHER" id="PTHR22604:SF105">
    <property type="entry name" value="TRANS-1,2-DIHYDROBENZENE-1,2-DIOL DEHYDROGENASE"/>
    <property type="match status" value="1"/>
</dbReference>
<dbReference type="SUPFAM" id="SSF51735">
    <property type="entry name" value="NAD(P)-binding Rossmann-fold domains"/>
    <property type="match status" value="1"/>
</dbReference>
<dbReference type="EMBL" id="MFIV01000157">
    <property type="protein sequence ID" value="OGF98173.1"/>
    <property type="molecule type" value="Genomic_DNA"/>
</dbReference>
<name>A0A1F5YDG3_9BACT</name>
<dbReference type="SUPFAM" id="SSF55347">
    <property type="entry name" value="Glyceraldehyde-3-phosphate dehydrogenase-like, C-terminal domain"/>
    <property type="match status" value="1"/>
</dbReference>
<evidence type="ECO:0000259" key="3">
    <source>
        <dbReference type="Pfam" id="PF01408"/>
    </source>
</evidence>
<dbReference type="InterPro" id="IPR050984">
    <property type="entry name" value="Gfo/Idh/MocA_domain"/>
</dbReference>
<feature type="domain" description="GFO/IDH/MocA-like oxidoreductase" evidence="4">
    <location>
        <begin position="137"/>
        <end position="260"/>
    </location>
</feature>
<dbReference type="GO" id="GO:0016491">
    <property type="term" value="F:oxidoreductase activity"/>
    <property type="evidence" value="ECO:0007669"/>
    <property type="project" value="UniProtKB-KW"/>
</dbReference>
<evidence type="ECO:0000313" key="6">
    <source>
        <dbReference type="Proteomes" id="UP000176992"/>
    </source>
</evidence>
<dbReference type="InterPro" id="IPR055170">
    <property type="entry name" value="GFO_IDH_MocA-like_dom"/>
</dbReference>
<dbReference type="Gene3D" id="3.40.50.720">
    <property type="entry name" value="NAD(P)-binding Rossmann-like Domain"/>
    <property type="match status" value="1"/>
</dbReference>
<accession>A0A1F5YDG3</accession>
<dbReference type="InterPro" id="IPR000683">
    <property type="entry name" value="Gfo/Idh/MocA-like_OxRdtase_N"/>
</dbReference>
<protein>
    <submittedName>
        <fullName evidence="5">Oxidoreductase</fullName>
    </submittedName>
</protein>
<dbReference type="GO" id="GO:0000166">
    <property type="term" value="F:nucleotide binding"/>
    <property type="evidence" value="ECO:0007669"/>
    <property type="project" value="InterPro"/>
</dbReference>
<evidence type="ECO:0000259" key="4">
    <source>
        <dbReference type="Pfam" id="PF22725"/>
    </source>
</evidence>
<reference evidence="5 6" key="1">
    <citation type="journal article" date="2016" name="Nat. Commun.">
        <title>Thousands of microbial genomes shed light on interconnected biogeochemical processes in an aquifer system.</title>
        <authorList>
            <person name="Anantharaman K."/>
            <person name="Brown C.T."/>
            <person name="Hug L.A."/>
            <person name="Sharon I."/>
            <person name="Castelle C.J."/>
            <person name="Probst A.J."/>
            <person name="Thomas B.C."/>
            <person name="Singh A."/>
            <person name="Wilkins M.J."/>
            <person name="Karaoz U."/>
            <person name="Brodie E.L."/>
            <person name="Williams K.H."/>
            <person name="Hubbard S.S."/>
            <person name="Banfield J.F."/>
        </authorList>
    </citation>
    <scope>NUCLEOTIDE SEQUENCE [LARGE SCALE GENOMIC DNA]</scope>
</reference>
<comment type="caution">
    <text evidence="5">The sequence shown here is derived from an EMBL/GenBank/DDBJ whole genome shotgun (WGS) entry which is preliminary data.</text>
</comment>
<dbReference type="PANTHER" id="PTHR22604">
    <property type="entry name" value="OXIDOREDUCTASES"/>
    <property type="match status" value="1"/>
</dbReference>
<dbReference type="Pfam" id="PF01408">
    <property type="entry name" value="GFO_IDH_MocA"/>
    <property type="match status" value="1"/>
</dbReference>
<keyword evidence="2" id="KW-0560">Oxidoreductase</keyword>
<dbReference type="Pfam" id="PF22725">
    <property type="entry name" value="GFO_IDH_MocA_C3"/>
    <property type="match status" value="1"/>
</dbReference>